<proteinExistence type="inferred from homology"/>
<keyword evidence="6" id="KW-0472">Membrane</keyword>
<evidence type="ECO:0000259" key="8">
    <source>
        <dbReference type="SMART" id="SM00978"/>
    </source>
</evidence>
<evidence type="ECO:0000256" key="5">
    <source>
        <dbReference type="ARBA" id="ARBA00023128"/>
    </source>
</evidence>
<keyword evidence="10" id="KW-1185">Reference proteome</keyword>
<dbReference type="GO" id="GO:0051087">
    <property type="term" value="F:protein-folding chaperone binding"/>
    <property type="evidence" value="ECO:0007669"/>
    <property type="project" value="TreeGrafter"/>
</dbReference>
<organism evidence="9 10">
    <name type="scientific">Tetradesmus obliquus</name>
    <name type="common">Green alga</name>
    <name type="synonym">Acutodesmus obliquus</name>
    <dbReference type="NCBI Taxonomy" id="3088"/>
    <lineage>
        <taxon>Eukaryota</taxon>
        <taxon>Viridiplantae</taxon>
        <taxon>Chlorophyta</taxon>
        <taxon>core chlorophytes</taxon>
        <taxon>Chlorophyceae</taxon>
        <taxon>CS clade</taxon>
        <taxon>Sphaeropleales</taxon>
        <taxon>Scenedesmaceae</taxon>
        <taxon>Tetradesmus</taxon>
    </lineage>
</organism>
<keyword evidence="5" id="KW-0496">Mitochondrion</keyword>
<evidence type="ECO:0000256" key="1">
    <source>
        <dbReference type="ARBA" id="ARBA00004273"/>
    </source>
</evidence>
<dbReference type="PANTHER" id="PTHR10721:SF1">
    <property type="entry name" value="MITOCHONDRIAL IMPORT INNER MEMBRANE TRANSLOCASE SUBUNIT TIM44"/>
    <property type="match status" value="1"/>
</dbReference>
<feature type="region of interest" description="Disordered" evidence="7">
    <location>
        <begin position="120"/>
        <end position="141"/>
    </location>
</feature>
<gene>
    <name evidence="9" type="ORF">BQ4739_LOCUS15992</name>
</gene>
<evidence type="ECO:0000256" key="6">
    <source>
        <dbReference type="ARBA" id="ARBA00023136"/>
    </source>
</evidence>
<feature type="compositionally biased region" description="Low complexity" evidence="7">
    <location>
        <begin position="123"/>
        <end position="140"/>
    </location>
</feature>
<dbReference type="SMART" id="SM00978">
    <property type="entry name" value="Tim44"/>
    <property type="match status" value="1"/>
</dbReference>
<evidence type="ECO:0000313" key="10">
    <source>
        <dbReference type="Proteomes" id="UP000256970"/>
    </source>
</evidence>
<accession>A0A383WG41</accession>
<dbReference type="PANTHER" id="PTHR10721">
    <property type="entry name" value="MITOCHONDRIAL IMPORT INNER MEMBRANE TRANSLOCASE SUBUNIT TIM44"/>
    <property type="match status" value="1"/>
</dbReference>
<dbReference type="InterPro" id="IPR007379">
    <property type="entry name" value="Tim44-like_dom"/>
</dbReference>
<dbReference type="GO" id="GO:0005743">
    <property type="term" value="C:mitochondrial inner membrane"/>
    <property type="evidence" value="ECO:0007669"/>
    <property type="project" value="UniProtKB-SubCell"/>
</dbReference>
<feature type="domain" description="Tim44-like" evidence="8">
    <location>
        <begin position="267"/>
        <end position="407"/>
    </location>
</feature>
<dbReference type="Pfam" id="PF04280">
    <property type="entry name" value="Tim44"/>
    <property type="match status" value="1"/>
</dbReference>
<dbReference type="EMBL" id="FNXT01001239">
    <property type="protein sequence ID" value="SZX75716.1"/>
    <property type="molecule type" value="Genomic_DNA"/>
</dbReference>
<keyword evidence="4" id="KW-0809">Transit peptide</keyword>
<dbReference type="AlphaFoldDB" id="A0A383WG41"/>
<dbReference type="STRING" id="3088.A0A383WG41"/>
<name>A0A383WG41_TETOB</name>
<reference evidence="9 10" key="1">
    <citation type="submission" date="2016-10" db="EMBL/GenBank/DDBJ databases">
        <authorList>
            <person name="Cai Z."/>
        </authorList>
    </citation>
    <scope>NUCLEOTIDE SEQUENCE [LARGE SCALE GENOMIC DNA]</scope>
</reference>
<dbReference type="InterPro" id="IPR032710">
    <property type="entry name" value="NTF2-like_dom_sf"/>
</dbReference>
<dbReference type="Gene3D" id="3.10.450.240">
    <property type="match status" value="1"/>
</dbReference>
<dbReference type="Proteomes" id="UP000256970">
    <property type="component" value="Unassembled WGS sequence"/>
</dbReference>
<dbReference type="InterPro" id="IPR039544">
    <property type="entry name" value="Tim44-like"/>
</dbReference>
<evidence type="ECO:0000256" key="7">
    <source>
        <dbReference type="SAM" id="MobiDB-lite"/>
    </source>
</evidence>
<feature type="region of interest" description="Disordered" evidence="7">
    <location>
        <begin position="51"/>
        <end position="107"/>
    </location>
</feature>
<dbReference type="GO" id="GO:0030150">
    <property type="term" value="P:protein import into mitochondrial matrix"/>
    <property type="evidence" value="ECO:0007669"/>
    <property type="project" value="TreeGrafter"/>
</dbReference>
<comment type="similarity">
    <text evidence="2">Belongs to the Tim44 family.</text>
</comment>
<feature type="compositionally biased region" description="Low complexity" evidence="7">
    <location>
        <begin position="51"/>
        <end position="106"/>
    </location>
</feature>
<evidence type="ECO:0000256" key="3">
    <source>
        <dbReference type="ARBA" id="ARBA00022792"/>
    </source>
</evidence>
<evidence type="ECO:0000256" key="4">
    <source>
        <dbReference type="ARBA" id="ARBA00022946"/>
    </source>
</evidence>
<comment type="subcellular location">
    <subcellularLocation>
        <location evidence="1">Mitochondrion inner membrane</location>
    </subcellularLocation>
</comment>
<dbReference type="SUPFAM" id="SSF54427">
    <property type="entry name" value="NTF2-like"/>
    <property type="match status" value="1"/>
</dbReference>
<keyword evidence="3" id="KW-0999">Mitochondrion inner membrane</keyword>
<sequence>MQTATSIVRQVVAQQSLAGAPAVLRLSGVLACSRLSHLSWPTCSAQLSTSAKEQQETQSSEQQQQQQASSSSSQAAAEEASSSGTSSSGAESSSSSSSGTESSSSGAGFGGFKQQFDSFKSRLGGSSSSSEQQEQLPLGQRAHQLWDTVRREVADAVLPRNERYSLTRAYEGPTYQAPDTPYDGPTALAAVKVPESKMNKVLSDLYEKFGHHPLFAKLRRVDIKDTPIFKKGAELADDIRDKYETSDHPAVHKVEDVKAKLFGMSETATAMAIIRSRDPRFDMTTLLDGVRFDSPRVVKAFLTHDLPTLRKHCGPELMERLEGIFKHFEAQGLYEDPTILFTGEPELVELKMVEEEPLVVVQFACQQLKCTRDKFGNVMDGSPNSIQKVFYFWGLQQESQPVVLPDGRVLPPRFVIKDMMWQSMLALV</sequence>
<protein>
    <recommendedName>
        <fullName evidence="8">Tim44-like domain-containing protein</fullName>
    </recommendedName>
</protein>
<evidence type="ECO:0000313" key="9">
    <source>
        <dbReference type="EMBL" id="SZX75716.1"/>
    </source>
</evidence>
<evidence type="ECO:0000256" key="2">
    <source>
        <dbReference type="ARBA" id="ARBA00009597"/>
    </source>
</evidence>